<evidence type="ECO:0000256" key="7">
    <source>
        <dbReference type="ARBA" id="ARBA00023295"/>
    </source>
</evidence>
<keyword evidence="5 8" id="KW-0378">Hydrolase</keyword>
<dbReference type="Pfam" id="PF02449">
    <property type="entry name" value="Glyco_hydro_42"/>
    <property type="match status" value="1"/>
</dbReference>
<protein>
    <recommendedName>
        <fullName evidence="3 8">Beta-galactosidase</fullName>
        <shortName evidence="8">Beta-gal</shortName>
        <ecNumber evidence="3 8">3.2.1.23</ecNumber>
    </recommendedName>
</protein>
<evidence type="ECO:0000256" key="1">
    <source>
        <dbReference type="ARBA" id="ARBA00001412"/>
    </source>
</evidence>
<evidence type="ECO:0000256" key="3">
    <source>
        <dbReference type="ARBA" id="ARBA00012756"/>
    </source>
</evidence>
<dbReference type="EC" id="3.2.1.23" evidence="3 8"/>
<dbReference type="SUPFAM" id="SSF52317">
    <property type="entry name" value="Class I glutamine amidotransferase-like"/>
    <property type="match status" value="1"/>
</dbReference>
<dbReference type="InterPro" id="IPR017853">
    <property type="entry name" value="GH"/>
</dbReference>
<evidence type="ECO:0000313" key="13">
    <source>
        <dbReference type="Proteomes" id="UP001527099"/>
    </source>
</evidence>
<dbReference type="InterPro" id="IPR013780">
    <property type="entry name" value="Glyco_hydro_b"/>
</dbReference>
<dbReference type="RefSeq" id="WP_029193290.1">
    <property type="nucleotide sequence ID" value="NZ_JAMDMW010000175.1"/>
</dbReference>
<comment type="similarity">
    <text evidence="2 8">Belongs to the glycosyl hydrolase 42 family.</text>
</comment>
<comment type="catalytic activity">
    <reaction evidence="1 8">
        <text>Hydrolysis of terminal non-reducing beta-D-galactose residues in beta-D-galactosides.</text>
        <dbReference type="EC" id="3.2.1.23"/>
    </reaction>
</comment>
<evidence type="ECO:0000313" key="12">
    <source>
        <dbReference type="EMBL" id="MCY9697086.1"/>
    </source>
</evidence>
<evidence type="ECO:0000256" key="4">
    <source>
        <dbReference type="ARBA" id="ARBA00022723"/>
    </source>
</evidence>
<dbReference type="PIRSF" id="PIRSF001084">
    <property type="entry name" value="B-galactosidase"/>
    <property type="match status" value="1"/>
</dbReference>
<dbReference type="PANTHER" id="PTHR36447">
    <property type="entry name" value="BETA-GALACTOSIDASE GANA"/>
    <property type="match status" value="1"/>
</dbReference>
<dbReference type="Gene3D" id="3.20.20.80">
    <property type="entry name" value="Glycosidases"/>
    <property type="match status" value="1"/>
</dbReference>
<dbReference type="Gene3D" id="2.60.40.1180">
    <property type="entry name" value="Golgi alpha-mannosidase II"/>
    <property type="match status" value="1"/>
</dbReference>
<evidence type="ECO:0000256" key="5">
    <source>
        <dbReference type="ARBA" id="ARBA00022801"/>
    </source>
</evidence>
<keyword evidence="6" id="KW-0862">Zinc</keyword>
<feature type="domain" description="Beta-galactosidase C-terminal" evidence="11">
    <location>
        <begin position="628"/>
        <end position="682"/>
    </location>
</feature>
<evidence type="ECO:0000259" key="9">
    <source>
        <dbReference type="Pfam" id="PF02449"/>
    </source>
</evidence>
<dbReference type="InterPro" id="IPR013529">
    <property type="entry name" value="Glyco_hydro_42_N"/>
</dbReference>
<evidence type="ECO:0000256" key="8">
    <source>
        <dbReference type="PIRNR" id="PIRNR001084"/>
    </source>
</evidence>
<feature type="domain" description="Beta-galactosidase trimerisation" evidence="10">
    <location>
        <begin position="404"/>
        <end position="612"/>
    </location>
</feature>
<name>A0ABT4GLX7_9BACL</name>
<dbReference type="Proteomes" id="UP001527099">
    <property type="component" value="Unassembled WGS sequence"/>
</dbReference>
<dbReference type="Pfam" id="PF08532">
    <property type="entry name" value="Glyco_hydro_42M"/>
    <property type="match status" value="1"/>
</dbReference>
<dbReference type="CDD" id="cd03143">
    <property type="entry name" value="A4_beta-galactosidase_middle_domain"/>
    <property type="match status" value="1"/>
</dbReference>
<dbReference type="InterPro" id="IPR013739">
    <property type="entry name" value="Beta_galactosidase_C"/>
</dbReference>
<dbReference type="InterPro" id="IPR013738">
    <property type="entry name" value="Beta_galactosidase_Trimer"/>
</dbReference>
<keyword evidence="4" id="KW-0479">Metal-binding</keyword>
<comment type="caution">
    <text evidence="12">The sequence shown here is derived from an EMBL/GenBank/DDBJ whole genome shotgun (WGS) entry which is preliminary data.</text>
</comment>
<dbReference type="PANTHER" id="PTHR36447:SF2">
    <property type="entry name" value="BETA-GALACTOSIDASE YESZ"/>
    <property type="match status" value="1"/>
</dbReference>
<dbReference type="Gene3D" id="3.40.50.880">
    <property type="match status" value="1"/>
</dbReference>
<dbReference type="SUPFAM" id="SSF51445">
    <property type="entry name" value="(Trans)glycosidases"/>
    <property type="match status" value="1"/>
</dbReference>
<evidence type="ECO:0000256" key="2">
    <source>
        <dbReference type="ARBA" id="ARBA00005940"/>
    </source>
</evidence>
<dbReference type="InterPro" id="IPR029062">
    <property type="entry name" value="Class_I_gatase-like"/>
</dbReference>
<evidence type="ECO:0000259" key="11">
    <source>
        <dbReference type="Pfam" id="PF08533"/>
    </source>
</evidence>
<proteinExistence type="inferred from homology"/>
<accession>A0ABT4GLX7</accession>
<dbReference type="Pfam" id="PF08533">
    <property type="entry name" value="Glyco_hydro_42C"/>
    <property type="match status" value="1"/>
</dbReference>
<evidence type="ECO:0000256" key="6">
    <source>
        <dbReference type="ARBA" id="ARBA00022833"/>
    </source>
</evidence>
<gene>
    <name evidence="12" type="ORF">M5X19_30095</name>
</gene>
<reference evidence="12 13" key="1">
    <citation type="submission" date="2022-05" db="EMBL/GenBank/DDBJ databases">
        <title>Genome Sequencing of Bee-Associated Microbes.</title>
        <authorList>
            <person name="Dunlap C."/>
        </authorList>
    </citation>
    <scope>NUCLEOTIDE SEQUENCE [LARGE SCALE GENOMIC DNA]</scope>
    <source>
        <strain evidence="12 13">NRRL B-14421</strain>
    </source>
</reference>
<dbReference type="InterPro" id="IPR003476">
    <property type="entry name" value="Glyco_hydro_42"/>
</dbReference>
<dbReference type="EMBL" id="JAMDMX010000124">
    <property type="protein sequence ID" value="MCY9697086.1"/>
    <property type="molecule type" value="Genomic_DNA"/>
</dbReference>
<keyword evidence="13" id="KW-1185">Reference proteome</keyword>
<feature type="domain" description="Glycoside hydrolase family 42 N-terminal" evidence="9">
    <location>
        <begin position="15"/>
        <end position="392"/>
    </location>
</feature>
<sequence>MSKSIKLKALQLGVCYYPEHWQESLWEDDFRRMRELHMSVIRVAEFAWSIFEPEEDVFRFDFFDRVLDLANKYNLQVIMGTPTATPPAWLTQRYPEVLNVSQEGIIYTHGARRHYNYSSPKYRELCARITRKMAEHYKDHPAVVGWQIDNELNCEINVFYAEADHQAFREWLKAKYGSLTQLNKAWGAVFWNQTYSAWEQVHLTRPTVSESPNPHQALDEKRFISDNTISFAKLQADIIREEAPDHWITTNGMFGHLDSHELTDQMLDFFSYDSYPQFSTIFPGTEENPLLDRAWSLNLSSSRSVSPNFCVMEQQSGPGGWVNRMEMASPRPGQMRLWTYQSILHGADMLLYFRWRTATIGTEIYWHGINDYHNRPNRRIQEAGQVGQELAAIGEVIAGTKYQAEVAILRDYDNLWDGEFDKWHGPLTGMSERGWFKQLQHLHIPVDVLYLRSDSTVEELLVYQTLIYPHPAIMTKETAELLTGFAEQGGKIIFGARTGYKNKHGHCLMSPLPGPAAGLCGITVEDFTLIKGTVPAARLKWTDSSEATVLRTEAFNDILKVEDPDVEIVAVYASEYYEGKPVLTKRNVGLGEAWYYGAAFSEPVVEELIRYLGLKSPVEQWLVLPAQVELGIRSSEYTDYIFLLNYGNKSEEIQLNQETKELLSGEMLNQSVQLPPYGVKILIKKKCGVAQ</sequence>
<keyword evidence="7 8" id="KW-0326">Glycosidase</keyword>
<organism evidence="12 13">
    <name type="scientific">Paenibacillus alginolyticus</name>
    <dbReference type="NCBI Taxonomy" id="59839"/>
    <lineage>
        <taxon>Bacteria</taxon>
        <taxon>Bacillati</taxon>
        <taxon>Bacillota</taxon>
        <taxon>Bacilli</taxon>
        <taxon>Bacillales</taxon>
        <taxon>Paenibacillaceae</taxon>
        <taxon>Paenibacillus</taxon>
    </lineage>
</organism>
<evidence type="ECO:0000259" key="10">
    <source>
        <dbReference type="Pfam" id="PF08532"/>
    </source>
</evidence>